<reference evidence="3" key="1">
    <citation type="submission" date="2016-11" db="UniProtKB">
        <authorList>
            <consortium name="WormBaseParasite"/>
        </authorList>
    </citation>
    <scope>IDENTIFICATION</scope>
</reference>
<evidence type="ECO:0000256" key="1">
    <source>
        <dbReference type="SAM" id="MobiDB-lite"/>
    </source>
</evidence>
<evidence type="ECO:0000313" key="2">
    <source>
        <dbReference type="Proteomes" id="UP000095283"/>
    </source>
</evidence>
<evidence type="ECO:0000313" key="3">
    <source>
        <dbReference type="WBParaSite" id="Hba_18430"/>
    </source>
</evidence>
<sequence>MMLDSLGGVQNPFFFDGGLSTEHSSSSISSGSPPTSFQLNNADITVRPSWLFTSQMDNIDISLSLPSCFPAVSLSAAIYGAQSTPTDALSSLLDPFSSPVSEVASPLSLSQLTGVPFKQMATNRFTQSGRRAFGLMTSPGASETSNPLGAPGTPISGSSMTVLGGLSSAVGNAPPPKNPKLYKTELCVNMPMVNKRNVLYLVTPSIKRRLVNPSINRVIALMAPDVISFTSCEAELLAGLTTPPAAMCLNVGTYTQKSNTTHTRGAMGGPGGPAMTPGILAPISGPLQRISSLPGYGSAGESPAGSSADSGSESPNGSFSPGLELEDNGPFTVGFMAPQPIGRRQQLRFTSVPNCDQKRDSLMNGLIGDLMSWTFEEKWDDAPGRLPVFAQLSNPQ</sequence>
<feature type="compositionally biased region" description="Low complexity" evidence="1">
    <location>
        <begin position="294"/>
        <end position="318"/>
    </location>
</feature>
<dbReference type="Proteomes" id="UP000095283">
    <property type="component" value="Unplaced"/>
</dbReference>
<keyword evidence="2" id="KW-1185">Reference proteome</keyword>
<proteinExistence type="predicted"/>
<name>A0A1I7XKW9_HETBA</name>
<accession>A0A1I7XKW9</accession>
<protein>
    <submittedName>
        <fullName evidence="3">Mediator of RNA polymerase II transcription subunit 13</fullName>
    </submittedName>
</protein>
<dbReference type="AlphaFoldDB" id="A0A1I7XKW9"/>
<dbReference type="WBParaSite" id="Hba_18430">
    <property type="protein sequence ID" value="Hba_18430"/>
    <property type="gene ID" value="Hba_18430"/>
</dbReference>
<feature type="region of interest" description="Disordered" evidence="1">
    <location>
        <begin position="260"/>
        <end position="332"/>
    </location>
</feature>
<organism evidence="2 3">
    <name type="scientific">Heterorhabditis bacteriophora</name>
    <name type="common">Entomopathogenic nematode worm</name>
    <dbReference type="NCBI Taxonomy" id="37862"/>
    <lineage>
        <taxon>Eukaryota</taxon>
        <taxon>Metazoa</taxon>
        <taxon>Ecdysozoa</taxon>
        <taxon>Nematoda</taxon>
        <taxon>Chromadorea</taxon>
        <taxon>Rhabditida</taxon>
        <taxon>Rhabditina</taxon>
        <taxon>Rhabditomorpha</taxon>
        <taxon>Strongyloidea</taxon>
        <taxon>Heterorhabditidae</taxon>
        <taxon>Heterorhabditis</taxon>
    </lineage>
</organism>